<evidence type="ECO:0000256" key="1">
    <source>
        <dbReference type="ARBA" id="ARBA00004141"/>
    </source>
</evidence>
<sequence length="304" mass="33611">MTNLLLLLICLAIGVFLRKLKGFSEDAPTVLNTIIIYICLPALTFLNTTEIHFSRNLLLPVLMPYIIYVGSFIFFNLLATFIKIDDNTKGALILTAGISSISFVGFPIFEVLFGKEGLQYGILMSQAGSFVVCGTLGIFTASYYSSSADFSFGRVAINIFKFPPFVAFCLALILNLTNYHFPVWGQQILDKLGNPFSFLALLSIGLQINFNKSQLDLKALFFGLFYKLFIAPLLIFIIYMLILGEYSALGKLCVIGATLGSMNTATIIAVTYKLNPSLATQMVSISIPLSLLNVCIWYGLMLYF</sequence>
<dbReference type="PANTHER" id="PTHR36838:SF1">
    <property type="entry name" value="SLR1864 PROTEIN"/>
    <property type="match status" value="1"/>
</dbReference>
<feature type="transmembrane region" description="Helical" evidence="7">
    <location>
        <begin position="58"/>
        <end position="79"/>
    </location>
</feature>
<feature type="transmembrane region" description="Helical" evidence="7">
    <location>
        <begin position="188"/>
        <end position="208"/>
    </location>
</feature>
<dbReference type="RefSeq" id="WP_323249318.1">
    <property type="nucleotide sequence ID" value="NZ_JAYFUL010000015.1"/>
</dbReference>
<comment type="subcellular location">
    <subcellularLocation>
        <location evidence="1">Membrane</location>
        <topology evidence="1">Multi-pass membrane protein</topology>
    </subcellularLocation>
</comment>
<keyword evidence="9" id="KW-1185">Reference proteome</keyword>
<feature type="transmembrane region" description="Helical" evidence="7">
    <location>
        <begin position="249"/>
        <end position="272"/>
    </location>
</feature>
<evidence type="ECO:0000256" key="3">
    <source>
        <dbReference type="ARBA" id="ARBA00022475"/>
    </source>
</evidence>
<organism evidence="8 9">
    <name type="scientific">Arcicella aquatica</name>
    <dbReference type="NCBI Taxonomy" id="217141"/>
    <lineage>
        <taxon>Bacteria</taxon>
        <taxon>Pseudomonadati</taxon>
        <taxon>Bacteroidota</taxon>
        <taxon>Cytophagia</taxon>
        <taxon>Cytophagales</taxon>
        <taxon>Flectobacillaceae</taxon>
        <taxon>Arcicella</taxon>
    </lineage>
</organism>
<name>A0ABU5QMN6_9BACT</name>
<gene>
    <name evidence="8" type="ORF">VB264_11030</name>
</gene>
<evidence type="ECO:0000313" key="9">
    <source>
        <dbReference type="Proteomes" id="UP001304671"/>
    </source>
</evidence>
<feature type="transmembrane region" description="Helical" evidence="7">
    <location>
        <begin position="278"/>
        <end position="300"/>
    </location>
</feature>
<feature type="transmembrane region" description="Helical" evidence="7">
    <location>
        <begin position="220"/>
        <end position="242"/>
    </location>
</feature>
<evidence type="ECO:0000256" key="7">
    <source>
        <dbReference type="SAM" id="Phobius"/>
    </source>
</evidence>
<evidence type="ECO:0000256" key="4">
    <source>
        <dbReference type="ARBA" id="ARBA00022692"/>
    </source>
</evidence>
<keyword evidence="6 7" id="KW-0472">Membrane</keyword>
<keyword evidence="2" id="KW-0813">Transport</keyword>
<dbReference type="Proteomes" id="UP001304671">
    <property type="component" value="Unassembled WGS sequence"/>
</dbReference>
<dbReference type="InterPro" id="IPR004776">
    <property type="entry name" value="Mem_transp_PIN-like"/>
</dbReference>
<evidence type="ECO:0000256" key="2">
    <source>
        <dbReference type="ARBA" id="ARBA00022448"/>
    </source>
</evidence>
<evidence type="ECO:0000313" key="8">
    <source>
        <dbReference type="EMBL" id="MEA5258315.1"/>
    </source>
</evidence>
<feature type="transmembrane region" description="Helical" evidence="7">
    <location>
        <begin position="156"/>
        <end position="176"/>
    </location>
</feature>
<feature type="transmembrane region" description="Helical" evidence="7">
    <location>
        <begin position="91"/>
        <end position="113"/>
    </location>
</feature>
<protein>
    <submittedName>
        <fullName evidence="8">AEC family transporter</fullName>
    </submittedName>
</protein>
<dbReference type="EMBL" id="JAYFUL010000015">
    <property type="protein sequence ID" value="MEA5258315.1"/>
    <property type="molecule type" value="Genomic_DNA"/>
</dbReference>
<proteinExistence type="predicted"/>
<keyword evidence="5 7" id="KW-1133">Transmembrane helix</keyword>
<reference evidence="8 9" key="1">
    <citation type="submission" date="2023-12" db="EMBL/GenBank/DDBJ databases">
        <title>Novel species of the genus Arcicella isolated from rivers.</title>
        <authorList>
            <person name="Lu H."/>
        </authorList>
    </citation>
    <scope>NUCLEOTIDE SEQUENCE [LARGE SCALE GENOMIC DNA]</scope>
    <source>
        <strain evidence="8 9">LMG 21963</strain>
    </source>
</reference>
<dbReference type="PANTHER" id="PTHR36838">
    <property type="entry name" value="AUXIN EFFLUX CARRIER FAMILY PROTEIN"/>
    <property type="match status" value="1"/>
</dbReference>
<feature type="transmembrane region" description="Helical" evidence="7">
    <location>
        <begin position="27"/>
        <end position="46"/>
    </location>
</feature>
<keyword evidence="4 7" id="KW-0812">Transmembrane</keyword>
<comment type="caution">
    <text evidence="8">The sequence shown here is derived from an EMBL/GenBank/DDBJ whole genome shotgun (WGS) entry which is preliminary data.</text>
</comment>
<accession>A0ABU5QMN6</accession>
<keyword evidence="3" id="KW-1003">Cell membrane</keyword>
<dbReference type="Pfam" id="PF03547">
    <property type="entry name" value="Mem_trans"/>
    <property type="match status" value="1"/>
</dbReference>
<feature type="transmembrane region" description="Helical" evidence="7">
    <location>
        <begin position="120"/>
        <end position="144"/>
    </location>
</feature>
<evidence type="ECO:0000256" key="6">
    <source>
        <dbReference type="ARBA" id="ARBA00023136"/>
    </source>
</evidence>
<evidence type="ECO:0000256" key="5">
    <source>
        <dbReference type="ARBA" id="ARBA00022989"/>
    </source>
</evidence>